<keyword evidence="13" id="KW-0472">Membrane</keyword>
<dbReference type="GO" id="GO:0030288">
    <property type="term" value="C:outer membrane-bounded periplasmic space"/>
    <property type="evidence" value="ECO:0007669"/>
    <property type="project" value="TreeGrafter"/>
</dbReference>
<dbReference type="InterPro" id="IPR001264">
    <property type="entry name" value="Glyco_trans_51"/>
</dbReference>
<dbReference type="InterPro" id="IPR036950">
    <property type="entry name" value="PBP_transglycosylase"/>
</dbReference>
<dbReference type="Pfam" id="PF00912">
    <property type="entry name" value="Transgly"/>
    <property type="match status" value="1"/>
</dbReference>
<keyword evidence="15" id="KW-0961">Cell wall biogenesis/degradation</keyword>
<dbReference type="Gene3D" id="3.40.710.10">
    <property type="entry name" value="DD-peptidase/beta-lactamase superfamily"/>
    <property type="match status" value="1"/>
</dbReference>
<evidence type="ECO:0000256" key="7">
    <source>
        <dbReference type="ARBA" id="ARBA00022679"/>
    </source>
</evidence>
<keyword evidence="5" id="KW-0645">Protease</keyword>
<dbReference type="Gene3D" id="1.10.3810.10">
    <property type="entry name" value="Biosynthetic peptidoglycan transglycosylase-like"/>
    <property type="match status" value="1"/>
</dbReference>
<sequence length="702" mass="79217">MKERLRYFWRGFKNIWRYYRGWKWLVFLGLSLALFLSSYMVLIAKTTDVDTLHNALQSKTIIYDRQDQVAGSLLGQKGDYAALDQIAETMRKTVVNTEDKRFYQHNGFDTMGIGRAFVRMLINRNTSGGGGSTLTQQLAKNAFLSQDQTFQRKLKELFLALELEKNYTKDEILEMYLNNAYFGNGVWGVEDAAMKYFGISASQLDWNQSMVLTGMLKGPNIYNPIDHYDNAINRRNVIADLLSQEGVISFNQAESIKQSGINLYDAYIAASSGHEYPYYFDGVINEAIRKTSIPEDDLMSKGYQIYTNLDQAAQQALDAAYRDGAYLFNDGEDPIIQSAATVVDCKTGGVMAVFGGRGEYTYRGFNRASDMYRAPGSTIKPLAVYVPALEAGYNMHSMLPDEVRSYGKNHYTPENYNRTTEADHQAPMYYALAQSKNTTAVYLMDKFGIEKSVQKLKQFGIQVPEKDRHLPLALGAFSTGLSPQQLASAYASFANAGVRNESNYIRKIVDASGKTIYDQERPKRTLAMTKNVAADMTSMMLDTYGGYGLGYNASPDNGQIAGKTGTTEVSDGSNKVRDQWMVAYTPDFAIATWVGYDDISSGDIKERMPSGMSPLFKLQTSYLIAQSAQTPFEVTYASAMQEDSNHLEEGNWWQMGQDWLDQARQYLEDHSGSWWQSAKDLLDQVNQRIKRQWDDWGLSNYL</sequence>
<evidence type="ECO:0000256" key="12">
    <source>
        <dbReference type="ARBA" id="ARBA00022989"/>
    </source>
</evidence>
<keyword evidence="10" id="KW-0133">Cell shape</keyword>
<dbReference type="InterPro" id="IPR050396">
    <property type="entry name" value="Glycosyltr_51/Transpeptidase"/>
</dbReference>
<dbReference type="GO" id="GO:0008658">
    <property type="term" value="F:penicillin binding"/>
    <property type="evidence" value="ECO:0007669"/>
    <property type="project" value="InterPro"/>
</dbReference>
<name>A0AAJ1Q4F2_9LACT</name>
<protein>
    <submittedName>
        <fullName evidence="20">PBP1A family penicillin-binding protein</fullName>
    </submittedName>
</protein>
<dbReference type="SUPFAM" id="SSF56601">
    <property type="entry name" value="beta-lactamase/transpeptidase-like"/>
    <property type="match status" value="1"/>
</dbReference>
<dbReference type="InterPro" id="IPR001460">
    <property type="entry name" value="PCN-bd_Tpept"/>
</dbReference>
<proteinExistence type="inferred from homology"/>
<dbReference type="GO" id="GO:0008955">
    <property type="term" value="F:peptidoglycan glycosyltransferase activity"/>
    <property type="evidence" value="ECO:0007669"/>
    <property type="project" value="UniProtKB-EC"/>
</dbReference>
<reference evidence="20" key="1">
    <citation type="submission" date="2023-05" db="EMBL/GenBank/DDBJ databases">
        <title>Cataloging the Phylogenetic Diversity of Human Bladder Bacteria.</title>
        <authorList>
            <person name="Du J."/>
        </authorList>
    </citation>
    <scope>NUCLEOTIDE SEQUENCE</scope>
    <source>
        <strain evidence="20">UMB1231</strain>
    </source>
</reference>
<dbReference type="NCBIfam" id="TIGR02074">
    <property type="entry name" value="PBP_1a_fam"/>
    <property type="match status" value="1"/>
</dbReference>
<dbReference type="Pfam" id="PF00905">
    <property type="entry name" value="Transpeptidase"/>
    <property type="match status" value="1"/>
</dbReference>
<keyword evidence="11" id="KW-0573">Peptidoglycan synthesis</keyword>
<dbReference type="FunFam" id="1.10.3810.10:FF:000001">
    <property type="entry name" value="Penicillin-binding protein 1A"/>
    <property type="match status" value="1"/>
</dbReference>
<comment type="similarity">
    <text evidence="2">In the N-terminal section; belongs to the glycosyltransferase 51 family.</text>
</comment>
<evidence type="ECO:0000256" key="6">
    <source>
        <dbReference type="ARBA" id="ARBA00022676"/>
    </source>
</evidence>
<keyword evidence="12" id="KW-1133">Transmembrane helix</keyword>
<keyword evidence="6" id="KW-0328">Glycosyltransferase</keyword>
<keyword evidence="8" id="KW-0812">Transmembrane</keyword>
<keyword evidence="14" id="KW-0511">Multifunctional enzyme</keyword>
<comment type="caution">
    <text evidence="20">The sequence shown here is derived from an EMBL/GenBank/DDBJ whole genome shotgun (WGS) entry which is preliminary data.</text>
</comment>
<evidence type="ECO:0000256" key="13">
    <source>
        <dbReference type="ARBA" id="ARBA00023136"/>
    </source>
</evidence>
<evidence type="ECO:0000256" key="8">
    <source>
        <dbReference type="ARBA" id="ARBA00022692"/>
    </source>
</evidence>
<evidence type="ECO:0000256" key="2">
    <source>
        <dbReference type="ARBA" id="ARBA00007739"/>
    </source>
</evidence>
<keyword evidence="9" id="KW-0378">Hydrolase</keyword>
<dbReference type="InterPro" id="IPR023346">
    <property type="entry name" value="Lysozyme-like_dom_sf"/>
</dbReference>
<evidence type="ECO:0000256" key="16">
    <source>
        <dbReference type="ARBA" id="ARBA00034000"/>
    </source>
</evidence>
<comment type="catalytic activity">
    <reaction evidence="17">
        <text>[GlcNAc-(1-&gt;4)-Mur2Ac(oyl-L-Ala-gamma-D-Glu-L-Lys-D-Ala-D-Ala)](n)-di-trans,octa-cis-undecaprenyl diphosphate + beta-D-GlcNAc-(1-&gt;4)-Mur2Ac(oyl-L-Ala-gamma-D-Glu-L-Lys-D-Ala-D-Ala)-di-trans,octa-cis-undecaprenyl diphosphate = [GlcNAc-(1-&gt;4)-Mur2Ac(oyl-L-Ala-gamma-D-Glu-L-Lys-D-Ala-D-Ala)](n+1)-di-trans,octa-cis-undecaprenyl diphosphate + di-trans,octa-cis-undecaprenyl diphosphate + H(+)</text>
        <dbReference type="Rhea" id="RHEA:23708"/>
        <dbReference type="Rhea" id="RHEA-COMP:9602"/>
        <dbReference type="Rhea" id="RHEA-COMP:9603"/>
        <dbReference type="ChEBI" id="CHEBI:15378"/>
        <dbReference type="ChEBI" id="CHEBI:58405"/>
        <dbReference type="ChEBI" id="CHEBI:60033"/>
        <dbReference type="ChEBI" id="CHEBI:78435"/>
        <dbReference type="EC" id="2.4.99.28"/>
    </reaction>
</comment>
<dbReference type="RefSeq" id="WP_070609987.1">
    <property type="nucleotide sequence ID" value="NZ_JASOOE010000009.1"/>
</dbReference>
<dbReference type="PANTHER" id="PTHR32282">
    <property type="entry name" value="BINDING PROTEIN TRANSPEPTIDASE, PUTATIVE-RELATED"/>
    <property type="match status" value="1"/>
</dbReference>
<evidence type="ECO:0000259" key="19">
    <source>
        <dbReference type="Pfam" id="PF00912"/>
    </source>
</evidence>
<evidence type="ECO:0000256" key="15">
    <source>
        <dbReference type="ARBA" id="ARBA00023316"/>
    </source>
</evidence>
<evidence type="ECO:0000256" key="3">
    <source>
        <dbReference type="ARBA" id="ARBA00022475"/>
    </source>
</evidence>
<evidence type="ECO:0000256" key="9">
    <source>
        <dbReference type="ARBA" id="ARBA00022801"/>
    </source>
</evidence>
<dbReference type="EMBL" id="JASOOE010000009">
    <property type="protein sequence ID" value="MDK7187478.1"/>
    <property type="molecule type" value="Genomic_DNA"/>
</dbReference>
<evidence type="ECO:0000256" key="10">
    <source>
        <dbReference type="ARBA" id="ARBA00022960"/>
    </source>
</evidence>
<evidence type="ECO:0000256" key="5">
    <source>
        <dbReference type="ARBA" id="ARBA00022670"/>
    </source>
</evidence>
<dbReference type="Proteomes" id="UP001229251">
    <property type="component" value="Unassembled WGS sequence"/>
</dbReference>
<dbReference type="PANTHER" id="PTHR32282:SF32">
    <property type="entry name" value="PENICILLIN-BINDING PROTEIN 2A"/>
    <property type="match status" value="1"/>
</dbReference>
<comment type="catalytic activity">
    <reaction evidence="16">
        <text>Preferential cleavage: (Ac)2-L-Lys-D-Ala-|-D-Ala. Also transpeptidation of peptidyl-alanyl moieties that are N-acyl substituents of D-alanine.</text>
        <dbReference type="EC" id="3.4.16.4"/>
    </reaction>
</comment>
<feature type="domain" description="Penicillin-binding protein transpeptidase" evidence="18">
    <location>
        <begin position="339"/>
        <end position="599"/>
    </location>
</feature>
<dbReference type="SUPFAM" id="SSF53955">
    <property type="entry name" value="Lysozyme-like"/>
    <property type="match status" value="1"/>
</dbReference>
<dbReference type="GO" id="GO:0008360">
    <property type="term" value="P:regulation of cell shape"/>
    <property type="evidence" value="ECO:0007669"/>
    <property type="project" value="UniProtKB-KW"/>
</dbReference>
<evidence type="ECO:0000259" key="18">
    <source>
        <dbReference type="Pfam" id="PF00905"/>
    </source>
</evidence>
<evidence type="ECO:0000313" key="21">
    <source>
        <dbReference type="Proteomes" id="UP001229251"/>
    </source>
</evidence>
<dbReference type="InterPro" id="IPR012338">
    <property type="entry name" value="Beta-lactam/transpept-like"/>
</dbReference>
<evidence type="ECO:0000256" key="4">
    <source>
        <dbReference type="ARBA" id="ARBA00022645"/>
    </source>
</evidence>
<evidence type="ECO:0000313" key="20">
    <source>
        <dbReference type="EMBL" id="MDK7187478.1"/>
    </source>
</evidence>
<dbReference type="GO" id="GO:0009252">
    <property type="term" value="P:peptidoglycan biosynthetic process"/>
    <property type="evidence" value="ECO:0007669"/>
    <property type="project" value="UniProtKB-KW"/>
</dbReference>
<evidence type="ECO:0000256" key="1">
    <source>
        <dbReference type="ARBA" id="ARBA00007090"/>
    </source>
</evidence>
<keyword evidence="7" id="KW-0808">Transferase</keyword>
<evidence type="ECO:0000256" key="11">
    <source>
        <dbReference type="ARBA" id="ARBA00022984"/>
    </source>
</evidence>
<comment type="similarity">
    <text evidence="1">In the C-terminal section; belongs to the transpeptidase family.</text>
</comment>
<organism evidence="20 21">
    <name type="scientific">Facklamia hominis</name>
    <dbReference type="NCBI Taxonomy" id="178214"/>
    <lineage>
        <taxon>Bacteria</taxon>
        <taxon>Bacillati</taxon>
        <taxon>Bacillota</taxon>
        <taxon>Bacilli</taxon>
        <taxon>Lactobacillales</taxon>
        <taxon>Aerococcaceae</taxon>
        <taxon>Facklamia</taxon>
    </lineage>
</organism>
<gene>
    <name evidence="20" type="ORF">QP433_05745</name>
</gene>
<evidence type="ECO:0000256" key="17">
    <source>
        <dbReference type="ARBA" id="ARBA00049902"/>
    </source>
</evidence>
<feature type="domain" description="Glycosyl transferase family 51" evidence="19">
    <location>
        <begin position="75"/>
        <end position="240"/>
    </location>
</feature>
<accession>A0AAJ1Q4F2</accession>
<keyword evidence="3" id="KW-1003">Cell membrane</keyword>
<dbReference type="AlphaFoldDB" id="A0AAJ1Q4F2"/>
<keyword evidence="4" id="KW-0121">Carboxypeptidase</keyword>
<dbReference type="GO" id="GO:0071555">
    <property type="term" value="P:cell wall organization"/>
    <property type="evidence" value="ECO:0007669"/>
    <property type="project" value="UniProtKB-KW"/>
</dbReference>
<dbReference type="GO" id="GO:0006508">
    <property type="term" value="P:proteolysis"/>
    <property type="evidence" value="ECO:0007669"/>
    <property type="project" value="UniProtKB-KW"/>
</dbReference>
<evidence type="ECO:0000256" key="14">
    <source>
        <dbReference type="ARBA" id="ARBA00023268"/>
    </source>
</evidence>
<dbReference type="GO" id="GO:0009002">
    <property type="term" value="F:serine-type D-Ala-D-Ala carboxypeptidase activity"/>
    <property type="evidence" value="ECO:0007669"/>
    <property type="project" value="UniProtKB-EC"/>
</dbReference>